<keyword evidence="4" id="KW-1185">Reference proteome</keyword>
<dbReference type="EMBL" id="CP114052">
    <property type="protein sequence ID" value="WAW15708.1"/>
    <property type="molecule type" value="Genomic_DNA"/>
</dbReference>
<feature type="region of interest" description="Disordered" evidence="1">
    <location>
        <begin position="98"/>
        <end position="155"/>
    </location>
</feature>
<dbReference type="Proteomes" id="UP001164187">
    <property type="component" value="Chromosome"/>
</dbReference>
<protein>
    <recommendedName>
        <fullName evidence="5">Tetratricopeptide repeat-containing protein</fullName>
    </recommendedName>
</protein>
<feature type="compositionally biased region" description="Basic and acidic residues" evidence="1">
    <location>
        <begin position="127"/>
        <end position="141"/>
    </location>
</feature>
<sequence>MNRKLIAIIFLLASISITGCGINETGSLMSDARKFIEEGNYDKAMGNLAKVIDEDEANAEARGMYYQALKLKKASRAEYRKDYDAEIKELQDLLNEDGGSAKVRSKAEEMLDKAKENSNKQKKAIITRKENAKKNAEENKSKYTSNSPLSTSNDE</sequence>
<feature type="compositionally biased region" description="Polar residues" evidence="1">
    <location>
        <begin position="142"/>
        <end position="155"/>
    </location>
</feature>
<reference evidence="3" key="1">
    <citation type="submission" date="2022-12" db="EMBL/GenBank/DDBJ databases">
        <title>Peptostreptococcus.</title>
        <authorList>
            <person name="Lee S.H."/>
        </authorList>
    </citation>
    <scope>NUCLEOTIDE SEQUENCE</scope>
    <source>
        <strain evidence="3">CBA3647</strain>
    </source>
</reference>
<name>A0ABY7JUD9_9FIRM</name>
<evidence type="ECO:0000256" key="2">
    <source>
        <dbReference type="SAM" id="SignalP"/>
    </source>
</evidence>
<feature type="chain" id="PRO_5046801298" description="Tetratricopeptide repeat-containing protein" evidence="2">
    <location>
        <begin position="20"/>
        <end position="155"/>
    </location>
</feature>
<gene>
    <name evidence="3" type="ORF">O0R46_04460</name>
</gene>
<proteinExistence type="predicted"/>
<feature type="signal peptide" evidence="2">
    <location>
        <begin position="1"/>
        <end position="19"/>
    </location>
</feature>
<evidence type="ECO:0000256" key="1">
    <source>
        <dbReference type="SAM" id="MobiDB-lite"/>
    </source>
</evidence>
<organism evidence="3 4">
    <name type="scientific">Peptostreptococcus equinus</name>
    <dbReference type="NCBI Taxonomy" id="3003601"/>
    <lineage>
        <taxon>Bacteria</taxon>
        <taxon>Bacillati</taxon>
        <taxon>Bacillota</taxon>
        <taxon>Clostridia</taxon>
        <taxon>Peptostreptococcales</taxon>
        <taxon>Peptostreptococcaceae</taxon>
        <taxon>Peptostreptococcus</taxon>
    </lineage>
</organism>
<evidence type="ECO:0008006" key="5">
    <source>
        <dbReference type="Google" id="ProtNLM"/>
    </source>
</evidence>
<evidence type="ECO:0000313" key="3">
    <source>
        <dbReference type="EMBL" id="WAW15708.1"/>
    </source>
</evidence>
<accession>A0ABY7JUD9</accession>
<dbReference type="RefSeq" id="WP_269312386.1">
    <property type="nucleotide sequence ID" value="NZ_CP114052.1"/>
</dbReference>
<dbReference type="PROSITE" id="PS51257">
    <property type="entry name" value="PROKAR_LIPOPROTEIN"/>
    <property type="match status" value="1"/>
</dbReference>
<feature type="compositionally biased region" description="Basic and acidic residues" evidence="1">
    <location>
        <begin position="105"/>
        <end position="119"/>
    </location>
</feature>
<keyword evidence="2" id="KW-0732">Signal</keyword>
<evidence type="ECO:0000313" key="4">
    <source>
        <dbReference type="Proteomes" id="UP001164187"/>
    </source>
</evidence>